<dbReference type="InterPro" id="IPR016067">
    <property type="entry name" value="S-AdoMet_deCO2ase_core"/>
</dbReference>
<evidence type="ECO:0000256" key="4">
    <source>
        <dbReference type="ARBA" id="ARBA00022813"/>
    </source>
</evidence>
<accession>A0ABT9Y6T1</accession>
<evidence type="ECO:0000256" key="10">
    <source>
        <dbReference type="ARBA" id="ARBA00023317"/>
    </source>
</evidence>
<keyword evidence="10" id="KW-0670">Pyruvate</keyword>
<evidence type="ECO:0000256" key="5">
    <source>
        <dbReference type="ARBA" id="ARBA00023066"/>
    </source>
</evidence>
<evidence type="ECO:0000256" key="6">
    <source>
        <dbReference type="ARBA" id="ARBA00023115"/>
    </source>
</evidence>
<evidence type="ECO:0000256" key="7">
    <source>
        <dbReference type="ARBA" id="ARBA00023145"/>
    </source>
</evidence>
<keyword evidence="4" id="KW-0068">Autocatalytic cleavage</keyword>
<reference evidence="11 12" key="1">
    <citation type="submission" date="2023-07" db="EMBL/GenBank/DDBJ databases">
        <title>Genomic Encyclopedia of Type Strains, Phase IV (KMG-IV): sequencing the most valuable type-strain genomes for metagenomic binning, comparative biology and taxonomic classification.</title>
        <authorList>
            <person name="Goeker M."/>
        </authorList>
    </citation>
    <scope>NUCLEOTIDE SEQUENCE [LARGE SCALE GENOMIC DNA]</scope>
    <source>
        <strain evidence="11 12">DSM 16980</strain>
    </source>
</reference>
<keyword evidence="3" id="KW-0210">Decarboxylase</keyword>
<dbReference type="GO" id="GO:0004014">
    <property type="term" value="F:adenosylmethionine decarboxylase activity"/>
    <property type="evidence" value="ECO:0007669"/>
    <property type="project" value="UniProtKB-EC"/>
</dbReference>
<gene>
    <name evidence="11" type="ORF">J2S01_001142</name>
</gene>
<evidence type="ECO:0000313" key="11">
    <source>
        <dbReference type="EMBL" id="MDQ0203426.1"/>
    </source>
</evidence>
<dbReference type="PANTHER" id="PTHR33866:SF2">
    <property type="entry name" value="S-ADENOSYLMETHIONINE DECARBOXYLASE PROENZYME"/>
    <property type="match status" value="1"/>
</dbReference>
<dbReference type="EC" id="4.1.1.50" evidence="11"/>
<dbReference type="Proteomes" id="UP001239167">
    <property type="component" value="Unassembled WGS sequence"/>
</dbReference>
<dbReference type="EMBL" id="JAUSUE010000006">
    <property type="protein sequence ID" value="MDQ0203426.1"/>
    <property type="molecule type" value="Genomic_DNA"/>
</dbReference>
<proteinExistence type="predicted"/>
<dbReference type="RefSeq" id="WP_196604630.1">
    <property type="nucleotide sequence ID" value="NZ_CP116940.1"/>
</dbReference>
<dbReference type="InterPro" id="IPR003826">
    <property type="entry name" value="AdoMetDC_fam_prok"/>
</dbReference>
<keyword evidence="7" id="KW-0865">Zymogen</keyword>
<keyword evidence="6" id="KW-0620">Polyamine biosynthesis</keyword>
<keyword evidence="8 11" id="KW-0456">Lyase</keyword>
<sequence length="159" mass="18142">MKILARQLAIDMYNCNPEKLSNASLLSDSLKNVLHKNGLTPSQTEVKSFDLNHFVIFIPLDEGHLTIHVYPALKYAAIDLFVCKENNSPEKTVRALRKIIKPEETKMTYLCRGDFGTVSDMKPHIKVKIAPLRRIQNTGVKVIHLLPGRNLVKKLRRKK</sequence>
<comment type="cofactor">
    <cofactor evidence="1">
        <name>pyruvate</name>
        <dbReference type="ChEBI" id="CHEBI:15361"/>
    </cofactor>
</comment>
<comment type="caution">
    <text evidence="11">The sequence shown here is derived from an EMBL/GenBank/DDBJ whole genome shotgun (WGS) entry which is preliminary data.</text>
</comment>
<keyword evidence="9" id="KW-0704">Schiff base</keyword>
<evidence type="ECO:0000256" key="3">
    <source>
        <dbReference type="ARBA" id="ARBA00022793"/>
    </source>
</evidence>
<evidence type="ECO:0000256" key="9">
    <source>
        <dbReference type="ARBA" id="ARBA00023270"/>
    </source>
</evidence>
<protein>
    <submittedName>
        <fullName evidence="11">S-adenosylmethionine decarboxylase</fullName>
        <ecNumber evidence="11">4.1.1.50</ecNumber>
    </submittedName>
</protein>
<keyword evidence="12" id="KW-1185">Reference proteome</keyword>
<evidence type="ECO:0000256" key="1">
    <source>
        <dbReference type="ARBA" id="ARBA00001928"/>
    </source>
</evidence>
<dbReference type="Pfam" id="PF02675">
    <property type="entry name" value="AdoMet_dc"/>
    <property type="match status" value="1"/>
</dbReference>
<name>A0ABT9Y6T1_9FIRM</name>
<keyword evidence="5" id="KW-0745">Spermidine biosynthesis</keyword>
<organism evidence="11 12">
    <name type="scientific">Pectinatus haikarae</name>
    <dbReference type="NCBI Taxonomy" id="349096"/>
    <lineage>
        <taxon>Bacteria</taxon>
        <taxon>Bacillati</taxon>
        <taxon>Bacillota</taxon>
        <taxon>Negativicutes</taxon>
        <taxon>Selenomonadales</taxon>
        <taxon>Selenomonadaceae</taxon>
        <taxon>Pectinatus</taxon>
    </lineage>
</organism>
<dbReference type="Gene3D" id="3.60.90.10">
    <property type="entry name" value="S-adenosylmethionine decarboxylase"/>
    <property type="match status" value="1"/>
</dbReference>
<dbReference type="PANTHER" id="PTHR33866">
    <property type="entry name" value="S-ADENOSYLMETHIONINE DECARBOXYLASE PROENZYME"/>
    <property type="match status" value="1"/>
</dbReference>
<evidence type="ECO:0000313" key="12">
    <source>
        <dbReference type="Proteomes" id="UP001239167"/>
    </source>
</evidence>
<evidence type="ECO:0000256" key="8">
    <source>
        <dbReference type="ARBA" id="ARBA00023239"/>
    </source>
</evidence>
<evidence type="ECO:0000256" key="2">
    <source>
        <dbReference type="ARBA" id="ARBA00022691"/>
    </source>
</evidence>
<keyword evidence="2" id="KW-0949">S-adenosyl-L-methionine</keyword>
<dbReference type="SUPFAM" id="SSF56276">
    <property type="entry name" value="S-adenosylmethionine decarboxylase"/>
    <property type="match status" value="1"/>
</dbReference>